<protein>
    <recommendedName>
        <fullName evidence="4">Lysozyme inhibitor LprI N-terminal domain-containing protein</fullName>
    </recommendedName>
</protein>
<evidence type="ECO:0008006" key="4">
    <source>
        <dbReference type="Google" id="ProtNLM"/>
    </source>
</evidence>
<reference evidence="2 3" key="1">
    <citation type="submission" date="2015-03" db="EMBL/GenBank/DDBJ databases">
        <authorList>
            <person name="Murphy D."/>
        </authorList>
    </citation>
    <scope>NUCLEOTIDE SEQUENCE [LARGE SCALE GENOMIC DNA]</scope>
    <source>
        <strain evidence="2 3">KMM 520</strain>
    </source>
</reference>
<name>A0A0U2VH64_9GAMM</name>
<evidence type="ECO:0000256" key="1">
    <source>
        <dbReference type="SAM" id="SignalP"/>
    </source>
</evidence>
<organism evidence="2">
    <name type="scientific">Pseudoalteromonas translucida KMM 520</name>
    <dbReference type="NCBI Taxonomy" id="1315283"/>
    <lineage>
        <taxon>Bacteria</taxon>
        <taxon>Pseudomonadati</taxon>
        <taxon>Pseudomonadota</taxon>
        <taxon>Gammaproteobacteria</taxon>
        <taxon>Alteromonadales</taxon>
        <taxon>Pseudoalteromonadaceae</taxon>
        <taxon>Pseudoalteromonas</taxon>
    </lineage>
</organism>
<evidence type="ECO:0000313" key="2">
    <source>
        <dbReference type="EMBL" id="ALS32805.1"/>
    </source>
</evidence>
<keyword evidence="1" id="KW-0732">Signal</keyword>
<dbReference type="PATRIC" id="fig|1315283.4.peg.1397"/>
<evidence type="ECO:0000313" key="3">
    <source>
        <dbReference type="Proteomes" id="UP000065261"/>
    </source>
</evidence>
<feature type="chain" id="PRO_5006833010" description="Lysozyme inhibitor LprI N-terminal domain-containing protein" evidence="1">
    <location>
        <begin position="25"/>
        <end position="136"/>
    </location>
</feature>
<dbReference type="AlphaFoldDB" id="A0A0U2VH64"/>
<accession>A0A0U2VH64</accession>
<dbReference type="KEGG" id="ptn:PTRA_a1621"/>
<feature type="signal peptide" evidence="1">
    <location>
        <begin position="1"/>
        <end position="24"/>
    </location>
</feature>
<sequence>MKKSNPIIYSLSLVLLFFSSVSFAQKTCKLPAQATPEVTKRYIQCLDDQLNTAKQLQNTWIQKRKFELNKLEFATGNTQILQLFIKSIASNENYIKHSCQWRYSLKLPNALSAAITYKTCELSLVEQFTLDLKRPL</sequence>
<gene>
    <name evidence="2" type="ORF">PTRA_a1621</name>
</gene>
<dbReference type="OrthoDB" id="5769744at2"/>
<dbReference type="RefSeq" id="WP_058373226.1">
    <property type="nucleotide sequence ID" value="NZ_CP011034.1"/>
</dbReference>
<dbReference type="Proteomes" id="UP000065261">
    <property type="component" value="Chromosome I"/>
</dbReference>
<proteinExistence type="predicted"/>
<dbReference type="EMBL" id="CP011034">
    <property type="protein sequence ID" value="ALS32805.1"/>
    <property type="molecule type" value="Genomic_DNA"/>
</dbReference>